<gene>
    <name evidence="1" type="ORF">T459_30164</name>
</gene>
<protein>
    <submittedName>
        <fullName evidence="1">Uncharacterized protein</fullName>
    </submittedName>
</protein>
<evidence type="ECO:0000313" key="2">
    <source>
        <dbReference type="Proteomes" id="UP000222542"/>
    </source>
</evidence>
<reference evidence="1 2" key="1">
    <citation type="journal article" date="2014" name="Nat. Genet.">
        <title>Genome sequence of the hot pepper provides insights into the evolution of pungency in Capsicum species.</title>
        <authorList>
            <person name="Kim S."/>
            <person name="Park M."/>
            <person name="Yeom S.I."/>
            <person name="Kim Y.M."/>
            <person name="Lee J.M."/>
            <person name="Lee H.A."/>
            <person name="Seo E."/>
            <person name="Choi J."/>
            <person name="Cheong K."/>
            <person name="Kim K.T."/>
            <person name="Jung K."/>
            <person name="Lee G.W."/>
            <person name="Oh S.K."/>
            <person name="Bae C."/>
            <person name="Kim S.B."/>
            <person name="Lee H.Y."/>
            <person name="Kim S.Y."/>
            <person name="Kim M.S."/>
            <person name="Kang B.C."/>
            <person name="Jo Y.D."/>
            <person name="Yang H.B."/>
            <person name="Jeong H.J."/>
            <person name="Kang W.H."/>
            <person name="Kwon J.K."/>
            <person name="Shin C."/>
            <person name="Lim J.Y."/>
            <person name="Park J.H."/>
            <person name="Huh J.H."/>
            <person name="Kim J.S."/>
            <person name="Kim B.D."/>
            <person name="Cohen O."/>
            <person name="Paran I."/>
            <person name="Suh M.C."/>
            <person name="Lee S.B."/>
            <person name="Kim Y.K."/>
            <person name="Shin Y."/>
            <person name="Noh S.J."/>
            <person name="Park J."/>
            <person name="Seo Y.S."/>
            <person name="Kwon S.Y."/>
            <person name="Kim H.A."/>
            <person name="Park J.M."/>
            <person name="Kim H.J."/>
            <person name="Choi S.B."/>
            <person name="Bosland P.W."/>
            <person name="Reeves G."/>
            <person name="Jo S.H."/>
            <person name="Lee B.W."/>
            <person name="Cho H.T."/>
            <person name="Choi H.S."/>
            <person name="Lee M.S."/>
            <person name="Yu Y."/>
            <person name="Do Choi Y."/>
            <person name="Park B.S."/>
            <person name="van Deynze A."/>
            <person name="Ashrafi H."/>
            <person name="Hill T."/>
            <person name="Kim W.T."/>
            <person name="Pai H.S."/>
            <person name="Ahn H.K."/>
            <person name="Yeam I."/>
            <person name="Giovannoni J.J."/>
            <person name="Rose J.K."/>
            <person name="Sorensen I."/>
            <person name="Lee S.J."/>
            <person name="Kim R.W."/>
            <person name="Choi I.Y."/>
            <person name="Choi B.S."/>
            <person name="Lim J.S."/>
            <person name="Lee Y.H."/>
            <person name="Choi D."/>
        </authorList>
    </citation>
    <scope>NUCLEOTIDE SEQUENCE [LARGE SCALE GENOMIC DNA]</scope>
    <source>
        <strain evidence="2">cv. CM334</strain>
    </source>
</reference>
<organism evidence="1 2">
    <name type="scientific">Capsicum annuum</name>
    <name type="common">Capsicum pepper</name>
    <dbReference type="NCBI Taxonomy" id="4072"/>
    <lineage>
        <taxon>Eukaryota</taxon>
        <taxon>Viridiplantae</taxon>
        <taxon>Streptophyta</taxon>
        <taxon>Embryophyta</taxon>
        <taxon>Tracheophyta</taxon>
        <taxon>Spermatophyta</taxon>
        <taxon>Magnoliopsida</taxon>
        <taxon>eudicotyledons</taxon>
        <taxon>Gunneridae</taxon>
        <taxon>Pentapetalae</taxon>
        <taxon>asterids</taxon>
        <taxon>lamiids</taxon>
        <taxon>Solanales</taxon>
        <taxon>Solanaceae</taxon>
        <taxon>Solanoideae</taxon>
        <taxon>Capsiceae</taxon>
        <taxon>Capsicum</taxon>
    </lineage>
</organism>
<comment type="caution">
    <text evidence="1">The sequence shown here is derived from an EMBL/GenBank/DDBJ whole genome shotgun (WGS) entry which is preliminary data.</text>
</comment>
<dbReference type="STRING" id="4072.A0A2G2Y7S5"/>
<evidence type="ECO:0000313" key="1">
    <source>
        <dbReference type="EMBL" id="PHT65739.1"/>
    </source>
</evidence>
<dbReference type="EMBL" id="AYRZ02000012">
    <property type="protein sequence ID" value="PHT65739.1"/>
    <property type="molecule type" value="Genomic_DNA"/>
</dbReference>
<dbReference type="Proteomes" id="UP000222542">
    <property type="component" value="Unassembled WGS sequence"/>
</dbReference>
<dbReference type="AlphaFoldDB" id="A0A2G2Y7S5"/>
<proteinExistence type="predicted"/>
<sequence>MNQLSSKSPIFEAENLKKLEREIVTQLRKFCGIKPKGMTEEARRNNKSTDPMLLSHLYGSVPDWNEMEFIIKWKG</sequence>
<name>A0A2G2Y7S5_CAPAN</name>
<dbReference type="Gramene" id="PHT65739">
    <property type="protein sequence ID" value="PHT65739"/>
    <property type="gene ID" value="T459_30164"/>
</dbReference>
<keyword evidence="2" id="KW-1185">Reference proteome</keyword>
<reference evidence="1 2" key="2">
    <citation type="journal article" date="2017" name="Genome Biol.">
        <title>New reference genome sequences of hot pepper reveal the massive evolution of plant disease-resistance genes by retroduplication.</title>
        <authorList>
            <person name="Kim S."/>
            <person name="Park J."/>
            <person name="Yeom S.I."/>
            <person name="Kim Y.M."/>
            <person name="Seo E."/>
            <person name="Kim K.T."/>
            <person name="Kim M.S."/>
            <person name="Lee J.M."/>
            <person name="Cheong K."/>
            <person name="Shin H.S."/>
            <person name="Kim S.B."/>
            <person name="Han K."/>
            <person name="Lee J."/>
            <person name="Park M."/>
            <person name="Lee H.A."/>
            <person name="Lee H.Y."/>
            <person name="Lee Y."/>
            <person name="Oh S."/>
            <person name="Lee J.H."/>
            <person name="Choi E."/>
            <person name="Choi E."/>
            <person name="Lee S.E."/>
            <person name="Jeon J."/>
            <person name="Kim H."/>
            <person name="Choi G."/>
            <person name="Song H."/>
            <person name="Lee J."/>
            <person name="Lee S.C."/>
            <person name="Kwon J.K."/>
            <person name="Lee H.Y."/>
            <person name="Koo N."/>
            <person name="Hong Y."/>
            <person name="Kim R.W."/>
            <person name="Kang W.H."/>
            <person name="Huh J.H."/>
            <person name="Kang B.C."/>
            <person name="Yang T.J."/>
            <person name="Lee Y.H."/>
            <person name="Bennetzen J.L."/>
            <person name="Choi D."/>
        </authorList>
    </citation>
    <scope>NUCLEOTIDE SEQUENCE [LARGE SCALE GENOMIC DNA]</scope>
    <source>
        <strain evidence="2">cv. CM334</strain>
    </source>
</reference>
<accession>A0A2G2Y7S5</accession>